<sequence>MRRPNEILGASAPDRAVKADPARLPFEFNVPEAANLAERAPEEADRIEAARRLGDGASKIVLPLSDYRGVAIRLLPGATETEDRVAVVLSHTAPAQEVILYLADDDFDVIAEWRLWATTLGLPLLMEGLDGRTIAAEDRLGEVEVSRPRPRRRHSLLSGRRPRFLTRRRTGKLPLVPFVHQGEREIIASE</sequence>
<dbReference type="Proteomes" id="UP000515317">
    <property type="component" value="Chromosome"/>
</dbReference>
<dbReference type="RefSeq" id="WP_222875301.1">
    <property type="nucleotide sequence ID" value="NZ_AP023361.1"/>
</dbReference>
<dbReference type="AlphaFoldDB" id="A0A6S6QMI9"/>
<gene>
    <name evidence="1" type="ORF">IZ6_24090</name>
</gene>
<organism evidence="1 2">
    <name type="scientific">Terrihabitans soli</name>
    <dbReference type="NCBI Taxonomy" id="708113"/>
    <lineage>
        <taxon>Bacteria</taxon>
        <taxon>Pseudomonadati</taxon>
        <taxon>Pseudomonadota</taxon>
        <taxon>Alphaproteobacteria</taxon>
        <taxon>Hyphomicrobiales</taxon>
        <taxon>Terrihabitans</taxon>
    </lineage>
</organism>
<protein>
    <submittedName>
        <fullName evidence="1">Uncharacterized protein</fullName>
    </submittedName>
</protein>
<proteinExistence type="predicted"/>
<keyword evidence="2" id="KW-1185">Reference proteome</keyword>
<reference evidence="1 2" key="1">
    <citation type="submission" date="2020-08" db="EMBL/GenBank/DDBJ databases">
        <title>Genome sequence of Rhizobiales bacterium strain IZ6.</title>
        <authorList>
            <person name="Nakai R."/>
            <person name="Naganuma T."/>
        </authorList>
    </citation>
    <scope>NUCLEOTIDE SEQUENCE [LARGE SCALE GENOMIC DNA]</scope>
    <source>
        <strain evidence="1 2">IZ6</strain>
    </source>
</reference>
<dbReference type="EMBL" id="AP023361">
    <property type="protein sequence ID" value="BCJ91674.1"/>
    <property type="molecule type" value="Genomic_DNA"/>
</dbReference>
<evidence type="ECO:0000313" key="1">
    <source>
        <dbReference type="EMBL" id="BCJ91674.1"/>
    </source>
</evidence>
<accession>A0A6S6QMI9</accession>
<dbReference type="Pfam" id="PF19596">
    <property type="entry name" value="DUF6101"/>
    <property type="match status" value="1"/>
</dbReference>
<name>A0A6S6QMI9_9HYPH</name>
<dbReference type="InterPro" id="IPR046083">
    <property type="entry name" value="DUF6101"/>
</dbReference>
<dbReference type="KEGG" id="tso:IZ6_24090"/>
<evidence type="ECO:0000313" key="2">
    <source>
        <dbReference type="Proteomes" id="UP000515317"/>
    </source>
</evidence>